<dbReference type="AlphaFoldDB" id="A0A0R1KLT5"/>
<dbReference type="STRING" id="1423775.FD03_GL000730"/>
<evidence type="ECO:0000313" key="3">
    <source>
        <dbReference type="Proteomes" id="UP000051248"/>
    </source>
</evidence>
<dbReference type="OrthoDB" id="2325914at2"/>
<dbReference type="Proteomes" id="UP000051248">
    <property type="component" value="Unassembled WGS sequence"/>
</dbReference>
<proteinExistence type="predicted"/>
<keyword evidence="1" id="KW-0812">Transmembrane</keyword>
<protein>
    <submittedName>
        <fullName evidence="2">Uncharacterized protein</fullName>
    </submittedName>
</protein>
<evidence type="ECO:0000256" key="1">
    <source>
        <dbReference type="SAM" id="Phobius"/>
    </source>
</evidence>
<keyword evidence="1" id="KW-1133">Transmembrane helix</keyword>
<accession>A0A0R1KLT5</accession>
<dbReference type="PATRIC" id="fig|1423775.4.peg.747"/>
<dbReference type="EMBL" id="AZDZ01000001">
    <property type="protein sequence ID" value="KRK81138.1"/>
    <property type="molecule type" value="Genomic_DNA"/>
</dbReference>
<feature type="transmembrane region" description="Helical" evidence="1">
    <location>
        <begin position="75"/>
        <end position="92"/>
    </location>
</feature>
<reference evidence="2 3" key="1">
    <citation type="journal article" date="2015" name="Genome Announc.">
        <title>Expanding the biotechnology potential of lactobacilli through comparative genomics of 213 strains and associated genera.</title>
        <authorList>
            <person name="Sun Z."/>
            <person name="Harris H.M."/>
            <person name="McCann A."/>
            <person name="Guo C."/>
            <person name="Argimon S."/>
            <person name="Zhang W."/>
            <person name="Yang X."/>
            <person name="Jeffery I.B."/>
            <person name="Cooney J.C."/>
            <person name="Kagawa T.F."/>
            <person name="Liu W."/>
            <person name="Song Y."/>
            <person name="Salvetti E."/>
            <person name="Wrobel A."/>
            <person name="Rasinkangas P."/>
            <person name="Parkhill J."/>
            <person name="Rea M.C."/>
            <person name="O'Sullivan O."/>
            <person name="Ritari J."/>
            <person name="Douillard F.P."/>
            <person name="Paul Ross R."/>
            <person name="Yang R."/>
            <person name="Briner A.E."/>
            <person name="Felis G.E."/>
            <person name="de Vos W.M."/>
            <person name="Barrangou R."/>
            <person name="Klaenhammer T.R."/>
            <person name="Caufield P.W."/>
            <person name="Cui Y."/>
            <person name="Zhang H."/>
            <person name="O'Toole P.W."/>
        </authorList>
    </citation>
    <scope>NUCLEOTIDE SEQUENCE [LARGE SCALE GENOMIC DNA]</scope>
    <source>
        <strain evidence="2 3">DSM 19682</strain>
    </source>
</reference>
<gene>
    <name evidence="2" type="ORF">FD03_GL000730</name>
</gene>
<dbReference type="RefSeq" id="WP_056979582.1">
    <property type="nucleotide sequence ID" value="NZ_AZDZ01000001.1"/>
</dbReference>
<comment type="caution">
    <text evidence="2">The sequence shown here is derived from an EMBL/GenBank/DDBJ whole genome shotgun (WGS) entry which is preliminary data.</text>
</comment>
<keyword evidence="3" id="KW-1185">Reference proteome</keyword>
<keyword evidence="1" id="KW-0472">Membrane</keyword>
<feature type="transmembrane region" description="Helical" evidence="1">
    <location>
        <begin position="16"/>
        <end position="34"/>
    </location>
</feature>
<sequence length="93" mass="10730">MDIFNSNLTPAKKLQILHLLLGLTGLYAVASLLFGDSLKTILTDKLFIFLLFSNLVMYFKYLDKKDKYYKQTAKVYFIGFMVFLIMFAAKALI</sequence>
<name>A0A0R1KLT5_9LACO</name>
<organism evidence="2 3">
    <name type="scientific">Companilactobacillus nodensis DSM 19682 = JCM 14932 = NBRC 107160</name>
    <dbReference type="NCBI Taxonomy" id="1423775"/>
    <lineage>
        <taxon>Bacteria</taxon>
        <taxon>Bacillati</taxon>
        <taxon>Bacillota</taxon>
        <taxon>Bacilli</taxon>
        <taxon>Lactobacillales</taxon>
        <taxon>Lactobacillaceae</taxon>
        <taxon>Companilactobacillus</taxon>
    </lineage>
</organism>
<feature type="transmembrane region" description="Helical" evidence="1">
    <location>
        <begin position="46"/>
        <end position="63"/>
    </location>
</feature>
<evidence type="ECO:0000313" key="2">
    <source>
        <dbReference type="EMBL" id="KRK81138.1"/>
    </source>
</evidence>